<dbReference type="InterPro" id="IPR018461">
    <property type="entry name" value="Na/H_Antiport_NhaC-like_C"/>
</dbReference>
<gene>
    <name evidence="9" type="ORF">ACFL27_22525</name>
</gene>
<feature type="transmembrane region" description="Helical" evidence="7">
    <location>
        <begin position="185"/>
        <end position="208"/>
    </location>
</feature>
<name>A0ABV6Z3G5_UNCC1</name>
<feature type="transmembrane region" description="Helical" evidence="7">
    <location>
        <begin position="35"/>
        <end position="55"/>
    </location>
</feature>
<protein>
    <submittedName>
        <fullName evidence="9">Na+/H+ antiporter NhaC family protein</fullName>
    </submittedName>
</protein>
<feature type="transmembrane region" description="Helical" evidence="7">
    <location>
        <begin position="106"/>
        <end position="132"/>
    </location>
</feature>
<feature type="compositionally biased region" description="Polar residues" evidence="6">
    <location>
        <begin position="268"/>
        <end position="288"/>
    </location>
</feature>
<feature type="transmembrane region" description="Helical" evidence="7">
    <location>
        <begin position="351"/>
        <end position="372"/>
    </location>
</feature>
<feature type="transmembrane region" description="Helical" evidence="7">
    <location>
        <begin position="228"/>
        <end position="252"/>
    </location>
</feature>
<evidence type="ECO:0000256" key="3">
    <source>
        <dbReference type="ARBA" id="ARBA00022692"/>
    </source>
</evidence>
<organism evidence="9 10">
    <name type="scientific">candidate division CSSED10-310 bacterium</name>
    <dbReference type="NCBI Taxonomy" id="2855610"/>
    <lineage>
        <taxon>Bacteria</taxon>
        <taxon>Bacteria division CSSED10-310</taxon>
    </lineage>
</organism>
<dbReference type="PANTHER" id="PTHR43478">
    <property type="entry name" value="NA+/H+ ANTIPORTER-RELATED"/>
    <property type="match status" value="1"/>
</dbReference>
<feature type="region of interest" description="Disordered" evidence="6">
    <location>
        <begin position="266"/>
        <end position="294"/>
    </location>
</feature>
<evidence type="ECO:0000256" key="2">
    <source>
        <dbReference type="ARBA" id="ARBA00022475"/>
    </source>
</evidence>
<sequence length="572" mass="61916">MMKHTSLKKFIIALAIFLVLCTVIAWQFPSGSAKAPESWISIIPPLMAVTFALVLRNLYISFLVAILCGGFLTTVPAQPLSGLAWLQGGLHGMHFIVSSLLDSTNIQIMVFVILVMSMISVLMQAGGLQGIIDKLERFARSKKSAQFVTVLMGLAIFIDDYANTMIVGSSMRPVTDRFRISREKFAFLVDATSAPIAGIAVISTWIGYEVSLFSQVGTSLHIQMDGYAMFFDALSYRFYCFMMIIFVLINVLSGQDYGPMRRAERNTLKGNQHDTPQLRPQDTLLSEQSKPDPKTRIRASTALLPLGGLFLFLLSGLWIDGGGNALWAQGFLVILNPSAWREVMSKGENNILILALAAGFGLVLAMVCARFLAKLAFSDIIKSVWVGCQRCMVPLSILVLAWSLKAACDSLHTGQFLAQAVGNVVSPLWFPALLFIVAGLTSFATGTSWGTMAILIPTAIPIAFNLDGDIYGLVTMMSLGAVLDGAIFGDHCSPISDTTIMSSIFSSCDHINHVKTQLPYSVTVALLAVLCGYLPAAWGLSSWFCLGLAGGLIGLLYLSLSTIRSQKNKSAG</sequence>
<evidence type="ECO:0000256" key="5">
    <source>
        <dbReference type="ARBA" id="ARBA00023136"/>
    </source>
</evidence>
<feature type="domain" description="Na+/H+ antiporter NhaC-like C-terminal" evidence="8">
    <location>
        <begin position="202"/>
        <end position="530"/>
    </location>
</feature>
<dbReference type="PANTHER" id="PTHR43478:SF1">
    <property type="entry name" value="NA+_H+ ANTIPORTER NHAC-LIKE C-TERMINAL DOMAIN-CONTAINING PROTEIN"/>
    <property type="match status" value="1"/>
</dbReference>
<feature type="transmembrane region" description="Helical" evidence="7">
    <location>
        <begin position="62"/>
        <end position="86"/>
    </location>
</feature>
<keyword evidence="5 7" id="KW-0472">Membrane</keyword>
<evidence type="ECO:0000256" key="4">
    <source>
        <dbReference type="ARBA" id="ARBA00022989"/>
    </source>
</evidence>
<dbReference type="EMBL" id="JBHPBY010000400">
    <property type="protein sequence ID" value="MFC1852982.1"/>
    <property type="molecule type" value="Genomic_DNA"/>
</dbReference>
<keyword evidence="10" id="KW-1185">Reference proteome</keyword>
<proteinExistence type="predicted"/>
<evidence type="ECO:0000256" key="1">
    <source>
        <dbReference type="ARBA" id="ARBA00004651"/>
    </source>
</evidence>
<keyword evidence="3 7" id="KW-0812">Transmembrane</keyword>
<accession>A0ABV6Z3G5</accession>
<comment type="caution">
    <text evidence="9">The sequence shown here is derived from an EMBL/GenBank/DDBJ whole genome shotgun (WGS) entry which is preliminary data.</text>
</comment>
<evidence type="ECO:0000313" key="9">
    <source>
        <dbReference type="EMBL" id="MFC1852982.1"/>
    </source>
</evidence>
<dbReference type="Proteomes" id="UP001594351">
    <property type="component" value="Unassembled WGS sequence"/>
</dbReference>
<keyword evidence="4 7" id="KW-1133">Transmembrane helix</keyword>
<evidence type="ECO:0000256" key="7">
    <source>
        <dbReference type="SAM" id="Phobius"/>
    </source>
</evidence>
<reference evidence="9 10" key="1">
    <citation type="submission" date="2024-09" db="EMBL/GenBank/DDBJ databases">
        <title>Laminarin stimulates single cell rates of sulfate reduction while oxygen inhibits transcriptomic activity in coastal marine sediment.</title>
        <authorList>
            <person name="Lindsay M."/>
            <person name="Orcutt B."/>
            <person name="Emerson D."/>
            <person name="Stepanauskas R."/>
            <person name="D'Angelo T."/>
        </authorList>
    </citation>
    <scope>NUCLEOTIDE SEQUENCE [LARGE SCALE GENOMIC DNA]</scope>
    <source>
        <strain evidence="9">SAG AM-311-K15</strain>
    </source>
</reference>
<feature type="transmembrane region" description="Helical" evidence="7">
    <location>
        <begin position="299"/>
        <end position="319"/>
    </location>
</feature>
<dbReference type="Pfam" id="PF03553">
    <property type="entry name" value="Na_H_antiporter"/>
    <property type="match status" value="1"/>
</dbReference>
<comment type="subcellular location">
    <subcellularLocation>
        <location evidence="1">Cell membrane</location>
        <topology evidence="1">Multi-pass membrane protein</topology>
    </subcellularLocation>
</comment>
<feature type="transmembrane region" description="Helical" evidence="7">
    <location>
        <begin position="518"/>
        <end position="535"/>
    </location>
</feature>
<feature type="transmembrane region" description="Helical" evidence="7">
    <location>
        <begin position="470"/>
        <end position="488"/>
    </location>
</feature>
<feature type="transmembrane region" description="Helical" evidence="7">
    <location>
        <begin position="541"/>
        <end position="560"/>
    </location>
</feature>
<evidence type="ECO:0000259" key="8">
    <source>
        <dbReference type="Pfam" id="PF03553"/>
    </source>
</evidence>
<evidence type="ECO:0000256" key="6">
    <source>
        <dbReference type="SAM" id="MobiDB-lite"/>
    </source>
</evidence>
<evidence type="ECO:0000313" key="10">
    <source>
        <dbReference type="Proteomes" id="UP001594351"/>
    </source>
</evidence>
<keyword evidence="2" id="KW-1003">Cell membrane</keyword>